<gene>
    <name evidence="1" type="ORF">SCLCIDRAFT_546479</name>
</gene>
<sequence>MVNLVSRSIYIGLLGASGCDVALGRRGSRHLSISSSLSPTHFLRFPAGSGRNRLAGLSQLSWSSKPTSRTSSPRQLTLISARFISIVTCRRFAPSPTQPLSSELTAL</sequence>
<keyword evidence="2" id="KW-1185">Reference proteome</keyword>
<dbReference type="EMBL" id="KN822205">
    <property type="protein sequence ID" value="KIM52619.1"/>
    <property type="molecule type" value="Genomic_DNA"/>
</dbReference>
<accession>A0A0C3D8C2</accession>
<dbReference type="HOGENOM" id="CLU_2211508_0_0_1"/>
<dbReference type="InParanoid" id="A0A0C3D8C2"/>
<proteinExistence type="predicted"/>
<organism evidence="1 2">
    <name type="scientific">Scleroderma citrinum Foug A</name>
    <dbReference type="NCBI Taxonomy" id="1036808"/>
    <lineage>
        <taxon>Eukaryota</taxon>
        <taxon>Fungi</taxon>
        <taxon>Dikarya</taxon>
        <taxon>Basidiomycota</taxon>
        <taxon>Agaricomycotina</taxon>
        <taxon>Agaricomycetes</taxon>
        <taxon>Agaricomycetidae</taxon>
        <taxon>Boletales</taxon>
        <taxon>Sclerodermatineae</taxon>
        <taxon>Sclerodermataceae</taxon>
        <taxon>Scleroderma</taxon>
    </lineage>
</organism>
<name>A0A0C3D8C2_9AGAM</name>
<reference evidence="2" key="2">
    <citation type="submission" date="2015-01" db="EMBL/GenBank/DDBJ databases">
        <title>Evolutionary Origins and Diversification of the Mycorrhizal Mutualists.</title>
        <authorList>
            <consortium name="DOE Joint Genome Institute"/>
            <consortium name="Mycorrhizal Genomics Consortium"/>
            <person name="Kohler A."/>
            <person name="Kuo A."/>
            <person name="Nagy L.G."/>
            <person name="Floudas D."/>
            <person name="Copeland A."/>
            <person name="Barry K.W."/>
            <person name="Cichocki N."/>
            <person name="Veneault-Fourrey C."/>
            <person name="LaButti K."/>
            <person name="Lindquist E.A."/>
            <person name="Lipzen A."/>
            <person name="Lundell T."/>
            <person name="Morin E."/>
            <person name="Murat C."/>
            <person name="Riley R."/>
            <person name="Ohm R."/>
            <person name="Sun H."/>
            <person name="Tunlid A."/>
            <person name="Henrissat B."/>
            <person name="Grigoriev I.V."/>
            <person name="Hibbett D.S."/>
            <person name="Martin F."/>
        </authorList>
    </citation>
    <scope>NUCLEOTIDE SEQUENCE [LARGE SCALE GENOMIC DNA]</scope>
    <source>
        <strain evidence="2">Foug A</strain>
    </source>
</reference>
<protein>
    <submittedName>
        <fullName evidence="1">Uncharacterized protein</fullName>
    </submittedName>
</protein>
<dbReference type="PROSITE" id="PS51257">
    <property type="entry name" value="PROKAR_LIPOPROTEIN"/>
    <property type="match status" value="1"/>
</dbReference>
<reference evidence="1 2" key="1">
    <citation type="submission" date="2014-04" db="EMBL/GenBank/DDBJ databases">
        <authorList>
            <consortium name="DOE Joint Genome Institute"/>
            <person name="Kuo A."/>
            <person name="Kohler A."/>
            <person name="Nagy L.G."/>
            <person name="Floudas D."/>
            <person name="Copeland A."/>
            <person name="Barry K.W."/>
            <person name="Cichocki N."/>
            <person name="Veneault-Fourrey C."/>
            <person name="LaButti K."/>
            <person name="Lindquist E.A."/>
            <person name="Lipzen A."/>
            <person name="Lundell T."/>
            <person name="Morin E."/>
            <person name="Murat C."/>
            <person name="Sun H."/>
            <person name="Tunlid A."/>
            <person name="Henrissat B."/>
            <person name="Grigoriev I.V."/>
            <person name="Hibbett D.S."/>
            <person name="Martin F."/>
            <person name="Nordberg H.P."/>
            <person name="Cantor M.N."/>
            <person name="Hua S.X."/>
        </authorList>
    </citation>
    <scope>NUCLEOTIDE SEQUENCE [LARGE SCALE GENOMIC DNA]</scope>
    <source>
        <strain evidence="1 2">Foug A</strain>
    </source>
</reference>
<evidence type="ECO:0000313" key="2">
    <source>
        <dbReference type="Proteomes" id="UP000053989"/>
    </source>
</evidence>
<evidence type="ECO:0000313" key="1">
    <source>
        <dbReference type="EMBL" id="KIM52619.1"/>
    </source>
</evidence>
<dbReference type="AlphaFoldDB" id="A0A0C3D8C2"/>
<dbReference type="Proteomes" id="UP000053989">
    <property type="component" value="Unassembled WGS sequence"/>
</dbReference>